<accession>A0A811BQK5</accession>
<dbReference type="Proteomes" id="UP001253637">
    <property type="component" value="Segment"/>
</dbReference>
<sequence length="396" mass="43877">MEEPGTRFAQRGRPRTETADRSDLEPRRRRPRIDYGRLGLTLGRAEPATVAEAAARLPALREAVTAMPLPSSPLSTTSQSLTQALPPELLVELLERMLVAGGSAQVIGLCGSNREVGRLCQETVINARALGLPLAQDRYRLIDAARALATSARRCILWAWLLAAQNLIDVETRRGAYTPAQLARLGRRRAQLAQHTDLNRVFYNDLLLWATSRSPEDMPPRARDVIGNERTRPYLWRQLVAHAYGVPTGPTPYGMAPYLYADPRDPRSTLVPLGDDAGRGPPLPPWAILLDEVDTRRAIGAGWFPAGFGRMRLDQRQALVQTPEYAARARARVVGALTQALDGTPLAGSDCARRLFDLFDVRVFVAPGTLRVSHYASIRRRPADVWPYDPIDYWAA</sequence>
<evidence type="ECO:0000256" key="1">
    <source>
        <dbReference type="SAM" id="MobiDB-lite"/>
    </source>
</evidence>
<dbReference type="EMBL" id="LC625835">
    <property type="protein sequence ID" value="BCU03377.1"/>
    <property type="molecule type" value="Genomic_DNA"/>
</dbReference>
<reference evidence="2" key="1">
    <citation type="submission" date="2021-04" db="EMBL/GenBank/DDBJ databases">
        <title>Draft Genome Sequence of Pandoravirus japonicus, Isolated from the Sabaishi River of Niigata, Japan.</title>
        <authorList>
            <person name="Hosokawa N."/>
            <person name="Takahashi H."/>
            <person name="Aoki K."/>
            <person name="Takemura M."/>
        </authorList>
    </citation>
    <scope>NUCLEOTIDE SEQUENCE</scope>
</reference>
<protein>
    <submittedName>
        <fullName evidence="2">Uncharacterized protein</fullName>
    </submittedName>
</protein>
<evidence type="ECO:0000313" key="3">
    <source>
        <dbReference type="Proteomes" id="UP001253637"/>
    </source>
</evidence>
<feature type="region of interest" description="Disordered" evidence="1">
    <location>
        <begin position="1"/>
        <end position="30"/>
    </location>
</feature>
<organism evidence="2 3">
    <name type="scientific">Pandoravirus japonicus</name>
    <dbReference type="NCBI Taxonomy" id="2823154"/>
    <lineage>
        <taxon>Viruses</taxon>
        <taxon>Pandoravirus</taxon>
    </lineage>
</organism>
<feature type="compositionally biased region" description="Basic and acidic residues" evidence="1">
    <location>
        <begin position="14"/>
        <end position="26"/>
    </location>
</feature>
<evidence type="ECO:0000313" key="2">
    <source>
        <dbReference type="EMBL" id="BCU03377.1"/>
    </source>
</evidence>
<proteinExistence type="predicted"/>
<name>A0A811BQK5_9VIRU</name>